<organism evidence="4 5">
    <name type="scientific">Panicum virgatum</name>
    <name type="common">Blackwell switchgrass</name>
    <dbReference type="NCBI Taxonomy" id="38727"/>
    <lineage>
        <taxon>Eukaryota</taxon>
        <taxon>Viridiplantae</taxon>
        <taxon>Streptophyta</taxon>
        <taxon>Embryophyta</taxon>
        <taxon>Tracheophyta</taxon>
        <taxon>Spermatophyta</taxon>
        <taxon>Magnoliopsida</taxon>
        <taxon>Liliopsida</taxon>
        <taxon>Poales</taxon>
        <taxon>Poaceae</taxon>
        <taxon>PACMAD clade</taxon>
        <taxon>Panicoideae</taxon>
        <taxon>Panicodae</taxon>
        <taxon>Paniceae</taxon>
        <taxon>Panicinae</taxon>
        <taxon>Panicum</taxon>
        <taxon>Panicum sect. Hiantes</taxon>
    </lineage>
</organism>
<dbReference type="Pfam" id="PF13968">
    <property type="entry name" value="DUF4220"/>
    <property type="match status" value="1"/>
</dbReference>
<dbReference type="EMBL" id="CM029050">
    <property type="protein sequence ID" value="KAG2564961.1"/>
    <property type="molecule type" value="Genomic_DNA"/>
</dbReference>
<keyword evidence="2" id="KW-0732">Signal</keyword>
<evidence type="ECO:0000256" key="2">
    <source>
        <dbReference type="SAM" id="SignalP"/>
    </source>
</evidence>
<evidence type="ECO:0000259" key="3">
    <source>
        <dbReference type="Pfam" id="PF13968"/>
    </source>
</evidence>
<dbReference type="InterPro" id="IPR025315">
    <property type="entry name" value="DUF4220"/>
</dbReference>
<evidence type="ECO:0000313" key="4">
    <source>
        <dbReference type="EMBL" id="KAG2564961.1"/>
    </source>
</evidence>
<feature type="signal peptide" evidence="2">
    <location>
        <begin position="1"/>
        <end position="23"/>
    </location>
</feature>
<feature type="transmembrane region" description="Helical" evidence="1">
    <location>
        <begin position="77"/>
        <end position="97"/>
    </location>
</feature>
<feature type="non-terminal residue" evidence="4">
    <location>
        <position position="592"/>
    </location>
</feature>
<name>A0A8T0PRF0_PANVG</name>
<dbReference type="InterPro" id="IPR007658">
    <property type="entry name" value="DUF594"/>
</dbReference>
<keyword evidence="5" id="KW-1185">Reference proteome</keyword>
<sequence length="592" mass="66869">MKPGLAFALWLVYQILDIAGSYALGHLSLDTTGDTDAAKQEQVLIAFWVPFLLLHLGGPDIVGAYSLDDDKLSWRKFIGTLTKAVAAGYIVCTKILIADSGLLSLASMIMISIGIFRFFEMAVALLRSLRKKAWDSGDKKLPASTVDLPLRGSEDARKIAQGHWQYCGFRALFDSSVEMDSPDLETSKKIFKFGCKDMCMVVEMEASLMYEMLYTKASVVYTMGGYLLRLTAPLATSTAIILFCQYPKNNVELPDLVVTYIVLGASLVLDVIWLVMALSSTWTYAFLSTRSGSWLHHKILCGGWWCCFRRFAMRLHPCRLLGKDPRGYKMWSGTIGRFNLLQECTRTPEYRIWKCLSQLPQDVKALVFEQIRQRLSGLDTAYSMKDIRALWGQEAVKRRSNIFDGDILLWHIAATIYLCSGNQQQLIMFQRILTLITGANAEETQLKHVRAIEVLSEYLMFLVMLRPHMVPDPSLLRLCDVTIQALKEEYDDKENKETTKSCCAATKRKLAEILHSKEKSKSLVNSDDNSRRLISDAARLAIALQDVKAKQVKDVVELIFDVWVDKLLYASIRCTRESHARQLGRGGELITI</sequence>
<comment type="caution">
    <text evidence="4">The sequence shown here is derived from an EMBL/GenBank/DDBJ whole genome shotgun (WGS) entry which is preliminary data.</text>
</comment>
<feature type="transmembrane region" description="Helical" evidence="1">
    <location>
        <begin position="226"/>
        <end position="248"/>
    </location>
</feature>
<proteinExistence type="predicted"/>
<keyword evidence="1" id="KW-0472">Membrane</keyword>
<feature type="chain" id="PRO_5035797491" description="DUF4220 domain-containing protein" evidence="2">
    <location>
        <begin position="24"/>
        <end position="592"/>
    </location>
</feature>
<keyword evidence="1" id="KW-0812">Transmembrane</keyword>
<gene>
    <name evidence="4" type="ORF">PVAP13_7NG010367</name>
</gene>
<dbReference type="Pfam" id="PF04578">
    <property type="entry name" value="DUF594"/>
    <property type="match status" value="1"/>
</dbReference>
<dbReference type="PANTHER" id="PTHR31325">
    <property type="entry name" value="OS01G0798800 PROTEIN-RELATED"/>
    <property type="match status" value="1"/>
</dbReference>
<feature type="transmembrane region" description="Helical" evidence="1">
    <location>
        <begin position="260"/>
        <end position="287"/>
    </location>
</feature>
<feature type="domain" description="DUF4220" evidence="3">
    <location>
        <begin position="10"/>
        <end position="342"/>
    </location>
</feature>
<evidence type="ECO:0000256" key="1">
    <source>
        <dbReference type="SAM" id="Phobius"/>
    </source>
</evidence>
<reference evidence="4 5" key="1">
    <citation type="submission" date="2020-05" db="EMBL/GenBank/DDBJ databases">
        <title>WGS assembly of Panicum virgatum.</title>
        <authorList>
            <person name="Lovell J.T."/>
            <person name="Jenkins J."/>
            <person name="Shu S."/>
            <person name="Juenger T.E."/>
            <person name="Schmutz J."/>
        </authorList>
    </citation>
    <scope>NUCLEOTIDE SEQUENCE [LARGE SCALE GENOMIC DNA]</scope>
    <source>
        <strain evidence="5">cv. AP13</strain>
    </source>
</reference>
<accession>A0A8T0PRF0</accession>
<keyword evidence="1" id="KW-1133">Transmembrane helix</keyword>
<protein>
    <recommendedName>
        <fullName evidence="3">DUF4220 domain-containing protein</fullName>
    </recommendedName>
</protein>
<feature type="transmembrane region" description="Helical" evidence="1">
    <location>
        <begin position="45"/>
        <end position="65"/>
    </location>
</feature>
<dbReference type="AlphaFoldDB" id="A0A8T0PRF0"/>
<feature type="transmembrane region" description="Helical" evidence="1">
    <location>
        <begin position="103"/>
        <end position="126"/>
    </location>
</feature>
<dbReference type="Proteomes" id="UP000823388">
    <property type="component" value="Chromosome 7N"/>
</dbReference>
<evidence type="ECO:0000313" key="5">
    <source>
        <dbReference type="Proteomes" id="UP000823388"/>
    </source>
</evidence>